<gene>
    <name evidence="1" type="ORF">R54839_PPFHFPJH_00525</name>
</gene>
<dbReference type="Proteomes" id="UP001314261">
    <property type="component" value="Unassembled WGS sequence"/>
</dbReference>
<evidence type="ECO:0000313" key="1">
    <source>
        <dbReference type="EMBL" id="CAK1232942.1"/>
    </source>
</evidence>
<reference evidence="1 2" key="1">
    <citation type="submission" date="2023-10" db="EMBL/GenBank/DDBJ databases">
        <authorList>
            <person name="Botero Cardona J."/>
        </authorList>
    </citation>
    <scope>NUCLEOTIDE SEQUENCE [LARGE SCALE GENOMIC DNA]</scope>
    <source>
        <strain evidence="1 2">R-54839</strain>
    </source>
</reference>
<evidence type="ECO:0000313" key="2">
    <source>
        <dbReference type="Proteomes" id="UP001314261"/>
    </source>
</evidence>
<dbReference type="EMBL" id="CAUZLR010000002">
    <property type="protein sequence ID" value="CAK1232942.1"/>
    <property type="molecule type" value="Genomic_DNA"/>
</dbReference>
<protein>
    <submittedName>
        <fullName evidence="1">Uncharacterized protein</fullName>
    </submittedName>
</protein>
<name>A0ABM9MQI7_9LACO</name>
<accession>A0ABM9MQI7</accession>
<proteinExistence type="predicted"/>
<organism evidence="1 2">
    <name type="scientific">Fructobacillus fructosus</name>
    <dbReference type="NCBI Taxonomy" id="1631"/>
    <lineage>
        <taxon>Bacteria</taxon>
        <taxon>Bacillati</taxon>
        <taxon>Bacillota</taxon>
        <taxon>Bacilli</taxon>
        <taxon>Lactobacillales</taxon>
        <taxon>Lactobacillaceae</taxon>
        <taxon>Fructobacillus</taxon>
    </lineage>
</organism>
<sequence length="467" mass="51183">MKKRMNSSEQQTEKRLLTICVAAGLMVGLAGTAPVLWQKTVSGPAVATAAETGAIYQYGQLARRGDVSNTTVSWQHQDGDQLPTGSMDYLQNQQNGKTSVSFQLKANCLLKAGDVIKVPVSTDLANQAFTQGFNISNLNNELYDNGTHEQLSKNVHYDASQQAILVPLDGRDFSVKQSRNVTLTFNTAGGMVFPKTASNGGDLSFSETVADQTHNYHWAPKATVANFKENNQVEKMQSFLTDNQPEGLSVRTRINNVDNAAFTKAVNLNDGQDYVQTIDIKASTQRNCGMVPVYIEAKDFAPYVVAATNIGPATNSVGWTDQAANNWGGTSNATKRISSWFTQSQGTPAANQYQVIRVSASELKLVINFGKQQALEIPMTQFETLMKSQYAHVSDVLIQQMEARYMAEDGNVVLPYTVMANMSIVNPNNVNDKVQYNTTFSDNRGVVSQQSATNAKRNYNFADVSWD</sequence>
<keyword evidence="2" id="KW-1185">Reference proteome</keyword>
<comment type="caution">
    <text evidence="1">The sequence shown here is derived from an EMBL/GenBank/DDBJ whole genome shotgun (WGS) entry which is preliminary data.</text>
</comment>